<dbReference type="EMBL" id="CP012747">
    <property type="protein sequence ID" value="ALL67230.1"/>
    <property type="molecule type" value="Genomic_DNA"/>
</dbReference>
<proteinExistence type="predicted"/>
<name>A0A0P0RFI8_9BURK</name>
<gene>
    <name evidence="1" type="ORF">K788_0005228</name>
</gene>
<dbReference type="KEGG" id="bcai:K788_0005228"/>
<sequence length="74" mass="7960">MVANDSRRMLTNIFLHGPARLRDASAPIVAVSRRSVEHLHAPAFHSLCHRPLSGDSAIDNKIAASTCAIESVSL</sequence>
<organism evidence="1 2">
    <name type="scientific">Paraburkholderia caribensis MBA4</name>
    <dbReference type="NCBI Taxonomy" id="1323664"/>
    <lineage>
        <taxon>Bacteria</taxon>
        <taxon>Pseudomonadati</taxon>
        <taxon>Pseudomonadota</taxon>
        <taxon>Betaproteobacteria</taxon>
        <taxon>Burkholderiales</taxon>
        <taxon>Burkholderiaceae</taxon>
        <taxon>Paraburkholderia</taxon>
    </lineage>
</organism>
<evidence type="ECO:0000313" key="2">
    <source>
        <dbReference type="Proteomes" id="UP000019146"/>
    </source>
</evidence>
<dbReference type="Proteomes" id="UP000019146">
    <property type="component" value="Chromosome 2"/>
</dbReference>
<dbReference type="AlphaFoldDB" id="A0A0P0RFI8"/>
<reference evidence="1 2" key="1">
    <citation type="journal article" date="2014" name="Genome Announc.">
        <title>Draft Genome Sequence of the Haloacid-Degrading Burkholderia caribensis Strain MBA4.</title>
        <authorList>
            <person name="Pan Y."/>
            <person name="Kong K.F."/>
            <person name="Tsang J.S."/>
        </authorList>
    </citation>
    <scope>NUCLEOTIDE SEQUENCE [LARGE SCALE GENOMIC DNA]</scope>
    <source>
        <strain evidence="1 2">MBA4</strain>
    </source>
</reference>
<accession>A0A0P0RFI8</accession>
<protein>
    <submittedName>
        <fullName evidence="1">Uncharacterized protein</fullName>
    </submittedName>
</protein>
<evidence type="ECO:0000313" key="1">
    <source>
        <dbReference type="EMBL" id="ALL67230.1"/>
    </source>
</evidence>